<organism evidence="2 3">
    <name type="scientific">Mucilaginibacter corticis</name>
    <dbReference type="NCBI Taxonomy" id="2597670"/>
    <lineage>
        <taxon>Bacteria</taxon>
        <taxon>Pseudomonadati</taxon>
        <taxon>Bacteroidota</taxon>
        <taxon>Sphingobacteriia</taxon>
        <taxon>Sphingobacteriales</taxon>
        <taxon>Sphingobacteriaceae</taxon>
        <taxon>Mucilaginibacter</taxon>
    </lineage>
</organism>
<comment type="caution">
    <text evidence="2">The sequence shown here is derived from an EMBL/GenBank/DDBJ whole genome shotgun (WGS) entry which is preliminary data.</text>
</comment>
<dbReference type="PANTHER" id="PTHR32309">
    <property type="entry name" value="TYROSINE-PROTEIN KINASE"/>
    <property type="match status" value="1"/>
</dbReference>
<reference evidence="2 3" key="1">
    <citation type="submission" date="2019-07" db="EMBL/GenBank/DDBJ databases">
        <authorList>
            <person name="Huq M.A."/>
        </authorList>
    </citation>
    <scope>NUCLEOTIDE SEQUENCE [LARGE SCALE GENOMIC DNA]</scope>
    <source>
        <strain evidence="2 3">MAH-19</strain>
    </source>
</reference>
<dbReference type="PANTHER" id="PTHR32309:SF31">
    <property type="entry name" value="CAPSULAR EXOPOLYSACCHARIDE FAMILY"/>
    <property type="match status" value="1"/>
</dbReference>
<evidence type="ECO:0000313" key="2">
    <source>
        <dbReference type="EMBL" id="TSJ40295.1"/>
    </source>
</evidence>
<protein>
    <submittedName>
        <fullName evidence="2">Lipopolysaccharide biosynthesis protein</fullName>
    </submittedName>
</protein>
<dbReference type="OrthoDB" id="745212at2"/>
<keyword evidence="1" id="KW-1133">Transmembrane helix</keyword>
<name>A0A556MKE3_9SPHI</name>
<accession>A0A556MKE3</accession>
<dbReference type="Proteomes" id="UP000318733">
    <property type="component" value="Unassembled WGS sequence"/>
</dbReference>
<feature type="transmembrane region" description="Helical" evidence="1">
    <location>
        <begin position="337"/>
        <end position="358"/>
    </location>
</feature>
<dbReference type="EMBL" id="VLPK01000002">
    <property type="protein sequence ID" value="TSJ40295.1"/>
    <property type="molecule type" value="Genomic_DNA"/>
</dbReference>
<dbReference type="AlphaFoldDB" id="A0A556MKE3"/>
<sequence>MDKTNQRFEANNSDEISLKEVVLKIKEWYRFILSKWKVILIGGFIGGILGLTYSYLKKTIYKAELSFALEDEKSSGGGLGAAMGLASQFGIDLGGGNSGGVFSEDNLLELMKSRSMVENTLLTAISINGQQQTLAELYISFNKYRPDWSNKPALKNIRFLPNADRSKFSLQQDSILGVFYKDITKNNLTVDRTDKKSTIITVKVNSKNELFSKFFTEILAKTVSDFYVETKTKKSVQNVAILQRQTDSVRHELNAAITGVASSGDLNPNPNPALQILRVPSQHRQIDVQANQAILTQLVANLELSKIALRKETPLIQVIDKPILPLEKDQFGKAKGFVLGMFILIFVTTFYLVIVKFLKSII</sequence>
<evidence type="ECO:0000256" key="1">
    <source>
        <dbReference type="SAM" id="Phobius"/>
    </source>
</evidence>
<evidence type="ECO:0000313" key="3">
    <source>
        <dbReference type="Proteomes" id="UP000318733"/>
    </source>
</evidence>
<feature type="transmembrane region" description="Helical" evidence="1">
    <location>
        <begin position="38"/>
        <end position="56"/>
    </location>
</feature>
<keyword evidence="1" id="KW-0472">Membrane</keyword>
<keyword evidence="1" id="KW-0812">Transmembrane</keyword>
<gene>
    <name evidence="2" type="ORF">FO440_11080</name>
</gene>
<dbReference type="InterPro" id="IPR050445">
    <property type="entry name" value="Bact_polysacc_biosynth/exp"/>
</dbReference>
<dbReference type="RefSeq" id="WP_144248333.1">
    <property type="nucleotide sequence ID" value="NZ_VLPK01000002.1"/>
</dbReference>
<proteinExistence type="predicted"/>
<keyword evidence="3" id="KW-1185">Reference proteome</keyword>